<gene>
    <name evidence="2" type="ORF">EV653_6793</name>
</gene>
<keyword evidence="3" id="KW-1185">Reference proteome</keyword>
<feature type="chain" id="PRO_5020781042" description="Camelysin-like metallo-endopeptidase" evidence="1">
    <location>
        <begin position="25"/>
        <end position="154"/>
    </location>
</feature>
<dbReference type="EMBL" id="SODP01000003">
    <property type="protein sequence ID" value="TDW66761.1"/>
    <property type="molecule type" value="Genomic_DNA"/>
</dbReference>
<evidence type="ECO:0000313" key="2">
    <source>
        <dbReference type="EMBL" id="TDW66761.1"/>
    </source>
</evidence>
<reference evidence="2 3" key="1">
    <citation type="submission" date="2019-03" db="EMBL/GenBank/DDBJ databases">
        <title>Genomic Encyclopedia of Type Strains, Phase III (KMG-III): the genomes of soil and plant-associated and newly described type strains.</title>
        <authorList>
            <person name="Whitman W."/>
        </authorList>
    </citation>
    <scope>NUCLEOTIDE SEQUENCE [LARGE SCALE GENOMIC DNA]</scope>
    <source>
        <strain evidence="2 3">VKM Ac-2573</strain>
    </source>
</reference>
<proteinExistence type="predicted"/>
<evidence type="ECO:0008006" key="4">
    <source>
        <dbReference type="Google" id="ProtNLM"/>
    </source>
</evidence>
<evidence type="ECO:0000313" key="3">
    <source>
        <dbReference type="Proteomes" id="UP000295146"/>
    </source>
</evidence>
<dbReference type="AlphaFoldDB" id="A0A4R8BXZ6"/>
<sequence length="154" mass="15006">MHRKKKIIIAAAATLVIGAGSAFAYWSTTGSGSGSATTSAGASNLAIAQTSTIANMYPGDSAQTISGTVTNNASNSAYVNSVTVSIASVTQASGAGGTCDASDYTLASPTMSVAADVAAGGSANFTGATIKFNNKASNQDGCKGATVNLSYASN</sequence>
<dbReference type="OrthoDB" id="4927814at2"/>
<name>A0A4R8BXZ6_9ACTN</name>
<dbReference type="RefSeq" id="WP_134108948.1">
    <property type="nucleotide sequence ID" value="NZ_SODP01000003.1"/>
</dbReference>
<protein>
    <recommendedName>
        <fullName evidence="4">Camelysin-like metallo-endopeptidase</fullName>
    </recommendedName>
</protein>
<comment type="caution">
    <text evidence="2">The sequence shown here is derived from an EMBL/GenBank/DDBJ whole genome shotgun (WGS) entry which is preliminary data.</text>
</comment>
<accession>A0A4R8BXZ6</accession>
<organism evidence="2 3">
    <name type="scientific">Kribbella pratensis</name>
    <dbReference type="NCBI Taxonomy" id="2512112"/>
    <lineage>
        <taxon>Bacteria</taxon>
        <taxon>Bacillati</taxon>
        <taxon>Actinomycetota</taxon>
        <taxon>Actinomycetes</taxon>
        <taxon>Propionibacteriales</taxon>
        <taxon>Kribbellaceae</taxon>
        <taxon>Kribbella</taxon>
    </lineage>
</organism>
<evidence type="ECO:0000256" key="1">
    <source>
        <dbReference type="SAM" id="SignalP"/>
    </source>
</evidence>
<feature type="signal peptide" evidence="1">
    <location>
        <begin position="1"/>
        <end position="24"/>
    </location>
</feature>
<dbReference type="Proteomes" id="UP000295146">
    <property type="component" value="Unassembled WGS sequence"/>
</dbReference>
<keyword evidence="1" id="KW-0732">Signal</keyword>